<keyword evidence="4" id="KW-1185">Reference proteome</keyword>
<proteinExistence type="predicted"/>
<evidence type="ECO:0000313" key="4">
    <source>
        <dbReference type="Proteomes" id="UP000502415"/>
    </source>
</evidence>
<organism evidence="3 4">
    <name type="scientific">Massilia forsythiae</name>
    <dbReference type="NCBI Taxonomy" id="2728020"/>
    <lineage>
        <taxon>Bacteria</taxon>
        <taxon>Pseudomonadati</taxon>
        <taxon>Pseudomonadota</taxon>
        <taxon>Betaproteobacteria</taxon>
        <taxon>Burkholderiales</taxon>
        <taxon>Oxalobacteraceae</taxon>
        <taxon>Telluria group</taxon>
        <taxon>Massilia</taxon>
    </lineage>
</organism>
<reference evidence="3 4" key="1">
    <citation type="submission" date="2020-04" db="EMBL/GenBank/DDBJ databases">
        <title>Genome sequencing of novel species.</title>
        <authorList>
            <person name="Heo J."/>
            <person name="Kim S.-J."/>
            <person name="Kim J.-S."/>
            <person name="Hong S.-B."/>
            <person name="Kwon S.-W."/>
        </authorList>
    </citation>
    <scope>NUCLEOTIDE SEQUENCE [LARGE SCALE GENOMIC DNA]</scope>
    <source>
        <strain evidence="3 4">GN2-R2</strain>
    </source>
</reference>
<keyword evidence="2" id="KW-0472">Membrane</keyword>
<dbReference type="RefSeq" id="WP_169434772.1">
    <property type="nucleotide sequence ID" value="NZ_CP051685.1"/>
</dbReference>
<evidence type="ECO:0000256" key="1">
    <source>
        <dbReference type="SAM" id="Coils"/>
    </source>
</evidence>
<keyword evidence="2" id="KW-1133">Transmembrane helix</keyword>
<evidence type="ECO:0000256" key="2">
    <source>
        <dbReference type="SAM" id="Phobius"/>
    </source>
</evidence>
<evidence type="ECO:0000313" key="3">
    <source>
        <dbReference type="EMBL" id="QJD99822.1"/>
    </source>
</evidence>
<name>A0A7Z2VVE7_9BURK</name>
<protein>
    <submittedName>
        <fullName evidence="3">Uncharacterized protein</fullName>
    </submittedName>
</protein>
<keyword evidence="2" id="KW-0812">Transmembrane</keyword>
<dbReference type="KEGG" id="mfy:HH212_07115"/>
<dbReference type="AlphaFoldDB" id="A0A7Z2VVE7"/>
<dbReference type="EMBL" id="CP051685">
    <property type="protein sequence ID" value="QJD99822.1"/>
    <property type="molecule type" value="Genomic_DNA"/>
</dbReference>
<sequence>MKPSQETHEKTVERLLDAAGKVLEATYEDEQRTHRAITALEQLRIAVEQKISTLSRDTVLLIEGASDTTAKKAAELLQHKFSEADAAAERARARYVQAAQGFGWRLFGLAALLQLLLFVAGWLILGRTLPSEDEIADRRQIVQQLRHQTVDLQGQVADLDRQIKSKQRKVNDLDRRGARVNWTVCKDNQQVSHICFRTDEQAGDFSSADGEKTYRIPWGY</sequence>
<keyword evidence="1" id="KW-0175">Coiled coil</keyword>
<dbReference type="Proteomes" id="UP000502415">
    <property type="component" value="Chromosome"/>
</dbReference>
<feature type="transmembrane region" description="Helical" evidence="2">
    <location>
        <begin position="102"/>
        <end position="125"/>
    </location>
</feature>
<accession>A0A7Z2VVE7</accession>
<feature type="coiled-coil region" evidence="1">
    <location>
        <begin position="142"/>
        <end position="176"/>
    </location>
</feature>
<gene>
    <name evidence="3" type="ORF">HH212_07115</name>
</gene>